<proteinExistence type="predicted"/>
<name>A0A7C8Z576_OPUST</name>
<protein>
    <submittedName>
        <fullName evidence="1">Uncharacterized protein</fullName>
    </submittedName>
</protein>
<dbReference type="EMBL" id="GISG01088432">
    <property type="protein sequence ID" value="MBA4633795.1"/>
    <property type="molecule type" value="Transcribed_RNA"/>
</dbReference>
<evidence type="ECO:0000313" key="1">
    <source>
        <dbReference type="EMBL" id="MBA4633795.1"/>
    </source>
</evidence>
<reference evidence="1" key="2">
    <citation type="submission" date="2020-07" db="EMBL/GenBank/DDBJ databases">
        <authorList>
            <person name="Vera ALvarez R."/>
            <person name="Arias-Moreno D.M."/>
            <person name="Jimenez-Jacinto V."/>
            <person name="Jimenez-Bremont J.F."/>
            <person name="Swaminathan K."/>
            <person name="Moose S.P."/>
            <person name="Guerrero-Gonzalez M.L."/>
            <person name="Marino-Ramirez L."/>
            <person name="Landsman D."/>
            <person name="Rodriguez-Kessler M."/>
            <person name="Delgado-Sanchez P."/>
        </authorList>
    </citation>
    <scope>NUCLEOTIDE SEQUENCE</scope>
    <source>
        <tissue evidence="1">Cladode</tissue>
    </source>
</reference>
<reference evidence="1" key="1">
    <citation type="journal article" date="2013" name="J. Plant Res.">
        <title>Effect of fungi and light on seed germination of three Opuntia species from semiarid lands of central Mexico.</title>
        <authorList>
            <person name="Delgado-Sanchez P."/>
            <person name="Jimenez-Bremont J.F."/>
            <person name="Guerrero-Gonzalez Mde L."/>
            <person name="Flores J."/>
        </authorList>
    </citation>
    <scope>NUCLEOTIDE SEQUENCE</scope>
    <source>
        <tissue evidence="1">Cladode</tissue>
    </source>
</reference>
<sequence length="109" mass="11854">MPSKRIVLTKFRDCLNRLITFGELKETKCSSLARSEPTGLKEPLCNGTAKLRADSRSQHELVTNDVVKPLVLGPTRAPTMISATVTTVPTTDIVNRNLPPPENGDAKPS</sequence>
<accession>A0A7C8Z576</accession>
<organism evidence="1">
    <name type="scientific">Opuntia streptacantha</name>
    <name type="common">Prickly pear cactus</name>
    <name type="synonym">Opuntia cardona</name>
    <dbReference type="NCBI Taxonomy" id="393608"/>
    <lineage>
        <taxon>Eukaryota</taxon>
        <taxon>Viridiplantae</taxon>
        <taxon>Streptophyta</taxon>
        <taxon>Embryophyta</taxon>
        <taxon>Tracheophyta</taxon>
        <taxon>Spermatophyta</taxon>
        <taxon>Magnoliopsida</taxon>
        <taxon>eudicotyledons</taxon>
        <taxon>Gunneridae</taxon>
        <taxon>Pentapetalae</taxon>
        <taxon>Caryophyllales</taxon>
        <taxon>Cactineae</taxon>
        <taxon>Cactaceae</taxon>
        <taxon>Opuntioideae</taxon>
        <taxon>Opuntia</taxon>
    </lineage>
</organism>
<dbReference type="AlphaFoldDB" id="A0A7C8Z576"/>